<feature type="transmembrane region" description="Helical" evidence="1">
    <location>
        <begin position="181"/>
        <end position="199"/>
    </location>
</feature>
<dbReference type="Proteomes" id="UP000886339">
    <property type="component" value="Unassembled WGS sequence"/>
</dbReference>
<gene>
    <name evidence="2" type="ORF">ENJ12_02445</name>
</gene>
<keyword evidence="1" id="KW-0472">Membrane</keyword>
<proteinExistence type="predicted"/>
<dbReference type="Pfam" id="PF09997">
    <property type="entry name" value="DUF2238"/>
    <property type="match status" value="1"/>
</dbReference>
<keyword evidence="1" id="KW-1133">Transmembrane helix</keyword>
<evidence type="ECO:0000313" key="2">
    <source>
        <dbReference type="EMBL" id="HEC05683.1"/>
    </source>
</evidence>
<organism evidence="2">
    <name type="scientific">Thiolapillus brandeum</name>
    <dbReference type="NCBI Taxonomy" id="1076588"/>
    <lineage>
        <taxon>Bacteria</taxon>
        <taxon>Pseudomonadati</taxon>
        <taxon>Pseudomonadota</taxon>
        <taxon>Gammaproteobacteria</taxon>
        <taxon>Chromatiales</taxon>
        <taxon>Sedimenticolaceae</taxon>
        <taxon>Thiolapillus</taxon>
    </lineage>
</organism>
<sequence length="212" mass="24141">MKKSPYPNKAETVLWLGIYAAVLTWSAVNPHDRFTWFLETLPAIIGLAVLAFTWKAFPLTRLTYWLILIHCIILMVGGHYTYAEVPLFDWIRDLLGGQRNNYDKVGHFAQGLVPAIIAREVVIRLDVIRSRAWTHFFVVCFVLAFSAFYELIEWWVAVASGDDAVAFLGTQGYVWDTQSDMFLALIGGLVAVTLFAPWHDRQLARFTRKADG</sequence>
<dbReference type="PIRSF" id="PIRSF020606">
    <property type="entry name" value="UCP020606"/>
    <property type="match status" value="1"/>
</dbReference>
<dbReference type="InterPro" id="IPR014509">
    <property type="entry name" value="YjdF-like"/>
</dbReference>
<reference evidence="2" key="1">
    <citation type="journal article" date="2020" name="mSystems">
        <title>Genome- and Community-Level Interaction Insights into Carbon Utilization and Element Cycling Functions of Hydrothermarchaeota in Hydrothermal Sediment.</title>
        <authorList>
            <person name="Zhou Z."/>
            <person name="Liu Y."/>
            <person name="Xu W."/>
            <person name="Pan J."/>
            <person name="Luo Z.H."/>
            <person name="Li M."/>
        </authorList>
    </citation>
    <scope>NUCLEOTIDE SEQUENCE [LARGE SCALE GENOMIC DNA]</scope>
    <source>
        <strain evidence="2">HyVt-458</strain>
    </source>
</reference>
<feature type="transmembrane region" description="Helical" evidence="1">
    <location>
        <begin position="134"/>
        <end position="152"/>
    </location>
</feature>
<evidence type="ECO:0000256" key="1">
    <source>
        <dbReference type="SAM" id="Phobius"/>
    </source>
</evidence>
<feature type="transmembrane region" description="Helical" evidence="1">
    <location>
        <begin position="64"/>
        <end position="85"/>
    </location>
</feature>
<feature type="transmembrane region" description="Helical" evidence="1">
    <location>
        <begin position="105"/>
        <end position="122"/>
    </location>
</feature>
<comment type="caution">
    <text evidence="2">The sequence shown here is derived from an EMBL/GenBank/DDBJ whole genome shotgun (WGS) entry which is preliminary data.</text>
</comment>
<accession>A0A831RWL6</accession>
<dbReference type="AlphaFoldDB" id="A0A831RWL6"/>
<protein>
    <submittedName>
        <fullName evidence="2">DUF2238 domain-containing protein</fullName>
    </submittedName>
</protein>
<name>A0A831RWL6_9GAMM</name>
<feature type="transmembrane region" description="Helical" evidence="1">
    <location>
        <begin position="12"/>
        <end position="28"/>
    </location>
</feature>
<feature type="transmembrane region" description="Helical" evidence="1">
    <location>
        <begin position="34"/>
        <end position="52"/>
    </location>
</feature>
<dbReference type="EMBL" id="DRLF01000096">
    <property type="protein sequence ID" value="HEC05683.1"/>
    <property type="molecule type" value="Genomic_DNA"/>
</dbReference>
<keyword evidence="1" id="KW-0812">Transmembrane</keyword>
<dbReference type="InterPro" id="IPR058534">
    <property type="entry name" value="YjdF"/>
</dbReference>